<dbReference type="GO" id="GO:0000160">
    <property type="term" value="P:phosphorelay signal transduction system"/>
    <property type="evidence" value="ECO:0007669"/>
    <property type="project" value="InterPro"/>
</dbReference>
<dbReference type="Gene3D" id="3.40.50.2300">
    <property type="match status" value="1"/>
</dbReference>
<dbReference type="PANTHER" id="PTHR44591:SF3">
    <property type="entry name" value="RESPONSE REGULATORY DOMAIN-CONTAINING PROTEIN"/>
    <property type="match status" value="1"/>
</dbReference>
<evidence type="ECO:0000256" key="2">
    <source>
        <dbReference type="PROSITE-ProRule" id="PRU00169"/>
    </source>
</evidence>
<dbReference type="HOGENOM" id="CLU_000445_69_17_0"/>
<feature type="modified residue" description="4-aspartylphosphate" evidence="2">
    <location>
        <position position="64"/>
    </location>
</feature>
<organism evidence="4">
    <name type="scientific">Solibacter usitatus (strain Ellin6076)</name>
    <dbReference type="NCBI Taxonomy" id="234267"/>
    <lineage>
        <taxon>Bacteria</taxon>
        <taxon>Pseudomonadati</taxon>
        <taxon>Acidobacteriota</taxon>
        <taxon>Terriglobia</taxon>
        <taxon>Bryobacterales</taxon>
        <taxon>Solibacteraceae</taxon>
        <taxon>Candidatus Solibacter</taxon>
    </lineage>
</organism>
<dbReference type="InterPro" id="IPR011006">
    <property type="entry name" value="CheY-like_superfamily"/>
</dbReference>
<protein>
    <submittedName>
        <fullName evidence="4">Response regulator receiver protein</fullName>
    </submittedName>
</protein>
<evidence type="ECO:0000259" key="3">
    <source>
        <dbReference type="PROSITE" id="PS50110"/>
    </source>
</evidence>
<dbReference type="InterPro" id="IPR001789">
    <property type="entry name" value="Sig_transdc_resp-reg_receiver"/>
</dbReference>
<dbReference type="Pfam" id="PF00072">
    <property type="entry name" value="Response_reg"/>
    <property type="match status" value="1"/>
</dbReference>
<gene>
    <name evidence="4" type="ordered locus">Acid_6695</name>
</gene>
<keyword evidence="1 2" id="KW-0597">Phosphoprotein</keyword>
<dbReference type="InParanoid" id="Q01RV4"/>
<dbReference type="InterPro" id="IPR050595">
    <property type="entry name" value="Bact_response_regulator"/>
</dbReference>
<dbReference type="SUPFAM" id="SSF52172">
    <property type="entry name" value="CheY-like"/>
    <property type="match status" value="1"/>
</dbReference>
<dbReference type="eggNOG" id="COG0745">
    <property type="taxonomic scope" value="Bacteria"/>
</dbReference>
<dbReference type="SMART" id="SM00448">
    <property type="entry name" value="REC"/>
    <property type="match status" value="1"/>
</dbReference>
<dbReference type="KEGG" id="sus:Acid_6695"/>
<dbReference type="EMBL" id="CP000473">
    <property type="protein sequence ID" value="ABJ87616.1"/>
    <property type="molecule type" value="Genomic_DNA"/>
</dbReference>
<evidence type="ECO:0000313" key="4">
    <source>
        <dbReference type="EMBL" id="ABJ87616.1"/>
    </source>
</evidence>
<feature type="domain" description="Response regulatory" evidence="3">
    <location>
        <begin position="12"/>
        <end position="131"/>
    </location>
</feature>
<proteinExistence type="predicted"/>
<name>Q01RV4_SOLUE</name>
<dbReference type="PROSITE" id="PS50110">
    <property type="entry name" value="RESPONSE_REGULATORY"/>
    <property type="match status" value="1"/>
</dbReference>
<evidence type="ECO:0000256" key="1">
    <source>
        <dbReference type="ARBA" id="ARBA00022553"/>
    </source>
</evidence>
<dbReference type="AlphaFoldDB" id="Q01RV4"/>
<dbReference type="STRING" id="234267.Acid_6695"/>
<dbReference type="PANTHER" id="PTHR44591">
    <property type="entry name" value="STRESS RESPONSE REGULATOR PROTEIN 1"/>
    <property type="match status" value="1"/>
</dbReference>
<sequence length="136" mass="14808" precursor="true">MPLERANGNARSVLVVEDSENSAAMLEIAFLGIPNVAVLLTESAVEAMRILDSGDAHVNVIVTDLNMPRMDGFELIRRVRADCRLANLPIIVVSADTDPTTPSRVAELGVDAFFPKPFSPAQVRRKLEQLLDGRTP</sequence>
<reference evidence="4" key="1">
    <citation type="submission" date="2006-10" db="EMBL/GenBank/DDBJ databases">
        <title>Complete sequence of Solibacter usitatus Ellin6076.</title>
        <authorList>
            <consortium name="US DOE Joint Genome Institute"/>
            <person name="Copeland A."/>
            <person name="Lucas S."/>
            <person name="Lapidus A."/>
            <person name="Barry K."/>
            <person name="Detter J.C."/>
            <person name="Glavina del Rio T."/>
            <person name="Hammon N."/>
            <person name="Israni S."/>
            <person name="Dalin E."/>
            <person name="Tice H."/>
            <person name="Pitluck S."/>
            <person name="Thompson L.S."/>
            <person name="Brettin T."/>
            <person name="Bruce D."/>
            <person name="Han C."/>
            <person name="Tapia R."/>
            <person name="Gilna P."/>
            <person name="Schmutz J."/>
            <person name="Larimer F."/>
            <person name="Land M."/>
            <person name="Hauser L."/>
            <person name="Kyrpides N."/>
            <person name="Mikhailova N."/>
            <person name="Janssen P.H."/>
            <person name="Kuske C.R."/>
            <person name="Richardson P."/>
        </authorList>
    </citation>
    <scope>NUCLEOTIDE SEQUENCE</scope>
    <source>
        <strain evidence="4">Ellin6076</strain>
    </source>
</reference>
<accession>Q01RV4</accession>